<evidence type="ECO:0000256" key="2">
    <source>
        <dbReference type="ARBA" id="ARBA00022908"/>
    </source>
</evidence>
<name>A0A2P2BX22_9ZZZZ</name>
<evidence type="ECO:0000313" key="5">
    <source>
        <dbReference type="EMBL" id="CUR54280.1"/>
    </source>
</evidence>
<dbReference type="InterPro" id="IPR050808">
    <property type="entry name" value="Phage_Integrase"/>
</dbReference>
<accession>A0A2P2BX22</accession>
<protein>
    <recommendedName>
        <fullName evidence="6">Tyr recombinase domain-containing protein</fullName>
    </recommendedName>
</protein>
<dbReference type="InterPro" id="IPR010998">
    <property type="entry name" value="Integrase_recombinase_N"/>
</dbReference>
<evidence type="ECO:0008006" key="6">
    <source>
        <dbReference type="Google" id="ProtNLM"/>
    </source>
</evidence>
<keyword evidence="4" id="KW-0233">DNA recombination</keyword>
<dbReference type="GO" id="GO:0003677">
    <property type="term" value="F:DNA binding"/>
    <property type="evidence" value="ECO:0007669"/>
    <property type="project" value="UniProtKB-KW"/>
</dbReference>
<keyword evidence="2" id="KW-0229">DNA integration</keyword>
<dbReference type="Gene3D" id="1.10.443.10">
    <property type="entry name" value="Intergrase catalytic core"/>
    <property type="match status" value="1"/>
</dbReference>
<dbReference type="InterPro" id="IPR011010">
    <property type="entry name" value="DNA_brk_join_enz"/>
</dbReference>
<organism evidence="5">
    <name type="scientific">metagenome</name>
    <dbReference type="NCBI Taxonomy" id="256318"/>
    <lineage>
        <taxon>unclassified sequences</taxon>
        <taxon>metagenomes</taxon>
    </lineage>
</organism>
<dbReference type="SUPFAM" id="SSF56349">
    <property type="entry name" value="DNA breaking-rejoining enzymes"/>
    <property type="match status" value="1"/>
</dbReference>
<dbReference type="GO" id="GO:0006310">
    <property type="term" value="P:DNA recombination"/>
    <property type="evidence" value="ECO:0007669"/>
    <property type="project" value="UniProtKB-KW"/>
</dbReference>
<dbReference type="InterPro" id="IPR013762">
    <property type="entry name" value="Integrase-like_cat_sf"/>
</dbReference>
<keyword evidence="3" id="KW-0238">DNA-binding</keyword>
<dbReference type="PANTHER" id="PTHR30629:SF2">
    <property type="entry name" value="PROPHAGE INTEGRASE INTS-RELATED"/>
    <property type="match status" value="1"/>
</dbReference>
<evidence type="ECO:0000256" key="4">
    <source>
        <dbReference type="ARBA" id="ARBA00023172"/>
    </source>
</evidence>
<dbReference type="PANTHER" id="PTHR30629">
    <property type="entry name" value="PROPHAGE INTEGRASE"/>
    <property type="match status" value="1"/>
</dbReference>
<evidence type="ECO:0000256" key="3">
    <source>
        <dbReference type="ARBA" id="ARBA00023125"/>
    </source>
</evidence>
<comment type="similarity">
    <text evidence="1">Belongs to the 'phage' integrase family.</text>
</comment>
<dbReference type="Gene3D" id="1.10.150.130">
    <property type="match status" value="1"/>
</dbReference>
<gene>
    <name evidence="5" type="ORF">NOCA2150022</name>
</gene>
<sequence>MAIRKNDFMSRNPLQPGEIGKIRTVQIRPGLWRADASYCDRSGTKGRCRKTGRTETASRRALADELKERIEFENLNSLVTTASLVNEAVDIYLMNRMDDARNGIGRANPRSVKIYRSVAENWIKPILGELQVRQLTPGRLDTYFRNDVPPTRYADVRKILHAFIKWLVVQGALRRDPVTNLQSYQRKNIQKRSKDREFTIEDLKTVLAAIEGWMTRKRPGPRPSTNYRDLVLLIAGTACRPGEALALRRCDIDLNCTVAPGTTKPVAHITGTVVYDAELGGLLRQPHTKGHGAGDRTVILPTFVAAMLRERMMAAAPNENDAIFATRTGNWLSLNNINTRLRDSILKDTDVGAWFELRLLRSATGTVVANEFGAEAAAAQMGNTREIAESHYIHKSRLAPDRAAQIQDAWGTAFGS</sequence>
<reference evidence="5" key="1">
    <citation type="submission" date="2015-08" db="EMBL/GenBank/DDBJ databases">
        <authorList>
            <person name="Babu N.S."/>
            <person name="Beckwith C.J."/>
            <person name="Beseler K.G."/>
            <person name="Brison A."/>
            <person name="Carone J.V."/>
            <person name="Caskin T.P."/>
            <person name="Diamond M."/>
            <person name="Durham M.E."/>
            <person name="Foxe J.M."/>
            <person name="Go M."/>
            <person name="Henderson B.A."/>
            <person name="Jones I.B."/>
            <person name="McGettigan J.A."/>
            <person name="Micheletti S.J."/>
            <person name="Nasrallah M.E."/>
            <person name="Ortiz D."/>
            <person name="Piller C.R."/>
            <person name="Privatt S.R."/>
            <person name="Schneider S.L."/>
            <person name="Sharp S."/>
            <person name="Smith T.C."/>
            <person name="Stanton J.D."/>
            <person name="Ullery H.E."/>
            <person name="Wilson R.J."/>
            <person name="Serrano M.G."/>
            <person name="Buck G."/>
            <person name="Lee V."/>
            <person name="Wang Y."/>
            <person name="Carvalho R."/>
            <person name="Voegtly L."/>
            <person name="Shi R."/>
            <person name="Duckworth R."/>
            <person name="Johnson A."/>
            <person name="Loviza R."/>
            <person name="Walstead R."/>
            <person name="Shah Z."/>
            <person name="Kiflezghi M."/>
            <person name="Wade K."/>
            <person name="Ball S.L."/>
            <person name="Bradley K.W."/>
            <person name="Asai D.J."/>
            <person name="Bowman C.A."/>
            <person name="Russell D.A."/>
            <person name="Pope W.H."/>
            <person name="Jacobs-Sera D."/>
            <person name="Hendrix R.W."/>
            <person name="Hatfull G.F."/>
        </authorList>
    </citation>
    <scope>NUCLEOTIDE SEQUENCE</scope>
</reference>
<evidence type="ECO:0000256" key="1">
    <source>
        <dbReference type="ARBA" id="ARBA00008857"/>
    </source>
</evidence>
<proteinExistence type="inferred from homology"/>
<dbReference type="AlphaFoldDB" id="A0A2P2BX22"/>
<dbReference type="EMBL" id="CZKA01000007">
    <property type="protein sequence ID" value="CUR54280.1"/>
    <property type="molecule type" value="Genomic_DNA"/>
</dbReference>
<dbReference type="GO" id="GO:0015074">
    <property type="term" value="P:DNA integration"/>
    <property type="evidence" value="ECO:0007669"/>
    <property type="project" value="UniProtKB-KW"/>
</dbReference>